<feature type="signal peptide" evidence="13">
    <location>
        <begin position="1"/>
        <end position="19"/>
    </location>
</feature>
<evidence type="ECO:0000256" key="10">
    <source>
        <dbReference type="ARBA" id="ARBA00024323"/>
    </source>
</evidence>
<dbReference type="EMBL" id="HBER01028380">
    <property type="protein sequence ID" value="CAD8538974.1"/>
    <property type="molecule type" value="Transcribed_RNA"/>
</dbReference>
<evidence type="ECO:0000256" key="1">
    <source>
        <dbReference type="ARBA" id="ARBA00004137"/>
    </source>
</evidence>
<evidence type="ECO:0000256" key="5">
    <source>
        <dbReference type="ARBA" id="ARBA00022792"/>
    </source>
</evidence>
<evidence type="ECO:0000256" key="11">
    <source>
        <dbReference type="ARBA" id="ARBA00047906"/>
    </source>
</evidence>
<evidence type="ECO:0000256" key="4">
    <source>
        <dbReference type="ARBA" id="ARBA00022787"/>
    </source>
</evidence>
<evidence type="ECO:0000256" key="9">
    <source>
        <dbReference type="ARBA" id="ARBA00023315"/>
    </source>
</evidence>
<dbReference type="InterPro" id="IPR002123">
    <property type="entry name" value="Plipid/glycerol_acylTrfase"/>
</dbReference>
<evidence type="ECO:0000256" key="2">
    <source>
        <dbReference type="ARBA" id="ARBA00010524"/>
    </source>
</evidence>
<dbReference type="GO" id="GO:0008374">
    <property type="term" value="F:O-acyltransferase activity"/>
    <property type="evidence" value="ECO:0007669"/>
    <property type="project" value="TreeGrafter"/>
</dbReference>
<protein>
    <recommendedName>
        <fullName evidence="12">Tafazzin family protein</fullName>
    </recommendedName>
</protein>
<dbReference type="Pfam" id="PF01553">
    <property type="entry name" value="Acyltransferase"/>
    <property type="match status" value="1"/>
</dbReference>
<evidence type="ECO:0000256" key="6">
    <source>
        <dbReference type="ARBA" id="ARBA00023098"/>
    </source>
</evidence>
<dbReference type="SMART" id="SM00563">
    <property type="entry name" value="PlsC"/>
    <property type="match status" value="1"/>
</dbReference>
<evidence type="ECO:0000256" key="13">
    <source>
        <dbReference type="SAM" id="SignalP"/>
    </source>
</evidence>
<dbReference type="GO" id="GO:0006644">
    <property type="term" value="P:phospholipid metabolic process"/>
    <property type="evidence" value="ECO:0007669"/>
    <property type="project" value="InterPro"/>
</dbReference>
<organism evidence="15">
    <name type="scientific">Calcidiscus leptoporus</name>
    <dbReference type="NCBI Taxonomy" id="127549"/>
    <lineage>
        <taxon>Eukaryota</taxon>
        <taxon>Haptista</taxon>
        <taxon>Haptophyta</taxon>
        <taxon>Prymnesiophyceae</taxon>
        <taxon>Coccolithales</taxon>
        <taxon>Calcidiscaceae</taxon>
        <taxon>Calcidiscus</taxon>
    </lineage>
</organism>
<dbReference type="GO" id="GO:0005743">
    <property type="term" value="C:mitochondrial inner membrane"/>
    <property type="evidence" value="ECO:0007669"/>
    <property type="project" value="UniProtKB-SubCell"/>
</dbReference>
<proteinExistence type="inferred from homology"/>
<keyword evidence="6" id="KW-0443">Lipid metabolism</keyword>
<dbReference type="GO" id="GO:0005741">
    <property type="term" value="C:mitochondrial outer membrane"/>
    <property type="evidence" value="ECO:0007669"/>
    <property type="project" value="UniProtKB-SubCell"/>
</dbReference>
<evidence type="ECO:0000256" key="7">
    <source>
        <dbReference type="ARBA" id="ARBA00023128"/>
    </source>
</evidence>
<keyword evidence="3" id="KW-0808">Transferase</keyword>
<accession>A0A7S0J2L1</accession>
<dbReference type="InterPro" id="IPR000872">
    <property type="entry name" value="Tafazzin"/>
</dbReference>
<dbReference type="PANTHER" id="PTHR12497">
    <property type="entry name" value="TAZ PROTEIN TAFAZZIN"/>
    <property type="match status" value="1"/>
</dbReference>
<name>A0A7S0J2L1_9EUKA</name>
<keyword evidence="13" id="KW-0732">Signal</keyword>
<dbReference type="PANTHER" id="PTHR12497:SF0">
    <property type="entry name" value="TAFAZZIN"/>
    <property type="match status" value="1"/>
</dbReference>
<evidence type="ECO:0000256" key="12">
    <source>
        <dbReference type="RuleBase" id="RU365062"/>
    </source>
</evidence>
<dbReference type="PRINTS" id="PR00979">
    <property type="entry name" value="TAFAZZIN"/>
</dbReference>
<evidence type="ECO:0000313" key="15">
    <source>
        <dbReference type="EMBL" id="CAD8538974.1"/>
    </source>
</evidence>
<dbReference type="CDD" id="cd07989">
    <property type="entry name" value="LPLAT_AGPAT-like"/>
    <property type="match status" value="1"/>
</dbReference>
<comment type="similarity">
    <text evidence="2 12">Belongs to the taffazin family.</text>
</comment>
<evidence type="ECO:0000259" key="14">
    <source>
        <dbReference type="SMART" id="SM00563"/>
    </source>
</evidence>
<keyword evidence="4" id="KW-1000">Mitochondrion outer membrane</keyword>
<feature type="chain" id="PRO_5030590064" description="Tafazzin family protein" evidence="13">
    <location>
        <begin position="20"/>
        <end position="287"/>
    </location>
</feature>
<gene>
    <name evidence="15" type="ORF">CLEP1334_LOCUS14257</name>
</gene>
<feature type="domain" description="Phospholipid/glycerol acyltransferase" evidence="14">
    <location>
        <begin position="69"/>
        <end position="198"/>
    </location>
</feature>
<comment type="catalytic activity">
    <reaction evidence="11">
        <text>1'-[1,2-diacyl-sn-glycero-3-phospho],3'-[1-acyl-sn-glycero-3-phospho]-glycerol + a 1,2-diacyl-sn-glycero-3-phosphocholine = a cardiolipin + a 1-acyl-sn-glycero-3-phosphocholine</text>
        <dbReference type="Rhea" id="RHEA:33731"/>
        <dbReference type="ChEBI" id="CHEBI:57643"/>
        <dbReference type="ChEBI" id="CHEBI:58168"/>
        <dbReference type="ChEBI" id="CHEBI:62237"/>
        <dbReference type="ChEBI" id="CHEBI:64743"/>
    </reaction>
    <physiologicalReaction direction="left-to-right" evidence="11">
        <dbReference type="Rhea" id="RHEA:33732"/>
    </physiologicalReaction>
    <physiologicalReaction direction="right-to-left" evidence="11">
        <dbReference type="Rhea" id="RHEA:33733"/>
    </physiologicalReaction>
</comment>
<dbReference type="AlphaFoldDB" id="A0A7S0J2L1"/>
<evidence type="ECO:0000256" key="3">
    <source>
        <dbReference type="ARBA" id="ARBA00022679"/>
    </source>
</evidence>
<comment type="subcellular location">
    <subcellularLocation>
        <location evidence="1">Mitochondrion inner membrane</location>
        <topology evidence="1">Peripheral membrane protein</topology>
        <orientation evidence="1">Intermembrane side</orientation>
    </subcellularLocation>
    <subcellularLocation>
        <location evidence="10">Mitochondrion outer membrane</location>
        <topology evidence="10">Peripheral membrane protein</topology>
        <orientation evidence="10">Intermembrane side</orientation>
    </subcellularLocation>
</comment>
<keyword evidence="8" id="KW-0472">Membrane</keyword>
<sequence>MFGAARRLALGVSAAAAAAAYVDDDIRRTLTIAIGGGACRAFLTGTNTLTVHEHHHLQASLARPAGTALLSISNHTATIDDPHLIASIVPKTTLMRGASEMRWGVCGHDVCFREGSVLRRFADAAKVLPIRRGGGIWQPELDAIIGKLKSGGWVHYFPEGKIRQDQRIHPFRRGVGRLVASVPDAEKLQVLPFYFMGTDVIQPTTPQSSSLFSWPTLGSEVHVIFGPPVPLSHLLVLRDLPPFNKRPELLYEVIAHTLEEEVRGLRMELYRRLGRSIADIPPEGGAF</sequence>
<evidence type="ECO:0000256" key="8">
    <source>
        <dbReference type="ARBA" id="ARBA00023136"/>
    </source>
</evidence>
<keyword evidence="9" id="KW-0012">Acyltransferase</keyword>
<keyword evidence="5" id="KW-0999">Mitochondrion inner membrane</keyword>
<keyword evidence="7" id="KW-0496">Mitochondrion</keyword>
<reference evidence="15" key="1">
    <citation type="submission" date="2021-01" db="EMBL/GenBank/DDBJ databases">
        <authorList>
            <person name="Corre E."/>
            <person name="Pelletier E."/>
            <person name="Niang G."/>
            <person name="Scheremetjew M."/>
            <person name="Finn R."/>
            <person name="Kale V."/>
            <person name="Holt S."/>
            <person name="Cochrane G."/>
            <person name="Meng A."/>
            <person name="Brown T."/>
            <person name="Cohen L."/>
        </authorList>
    </citation>
    <scope>NUCLEOTIDE SEQUENCE</scope>
    <source>
        <strain evidence="15">RCC1130</strain>
    </source>
</reference>